<dbReference type="Proteomes" id="UP001259239">
    <property type="component" value="Unassembled WGS sequence"/>
</dbReference>
<comment type="caution">
    <text evidence="1">The sequence shown here is derived from an EMBL/GenBank/DDBJ whole genome shotgun (WGS) entry which is preliminary data.</text>
</comment>
<name>A0AAP5JTZ8_9BACL</name>
<dbReference type="EMBL" id="JARQGV010000004">
    <property type="protein sequence ID" value="MDT2252009.1"/>
    <property type="molecule type" value="Genomic_DNA"/>
</dbReference>
<protein>
    <submittedName>
        <fullName evidence="1">Uncharacterized protein</fullName>
    </submittedName>
</protein>
<reference evidence="1" key="1">
    <citation type="journal article" date="2023" name="J. Vet. Diagn. Invest.">
        <title>Oxytetracycline-resistant Paenibacillus larvae identified in commercial beekeeping operations in Saskatchewan using pooled honey sampling.</title>
        <authorList>
            <person name="Obshta O."/>
            <person name="Zabrodski M.W."/>
            <person name="Soomro T."/>
            <person name="Wilson G."/>
            <person name="Masood F."/>
            <person name="Thebeau J."/>
            <person name="Silva M.C.B."/>
            <person name="Biganski S."/>
            <person name="Kozii I.V."/>
            <person name="Koziy R.V."/>
            <person name="Raza M.F."/>
            <person name="Jose M.S."/>
            <person name="Simko E."/>
            <person name="Wood S.C."/>
        </authorList>
    </citation>
    <scope>NUCLEOTIDE SEQUENCE</scope>
    <source>
        <strain evidence="1">PL001</strain>
    </source>
</reference>
<reference evidence="1" key="2">
    <citation type="submission" date="2023-03" db="EMBL/GenBank/DDBJ databases">
        <authorList>
            <person name="Obshta O."/>
            <person name="Zabrodski M.W."/>
            <person name="Soomro T."/>
            <person name="Wilson G."/>
            <person name="Masood F."/>
            <person name="Thebeau J."/>
            <person name="Bezerra Da Silva M.C."/>
            <person name="Raza F."/>
            <person name="Biganski S."/>
            <person name="Jose M."/>
            <person name="Camilli M."/>
            <person name="Kozii I.V."/>
            <person name="Kozii R.V."/>
            <person name="Simko E."/>
            <person name="Wood S.C."/>
        </authorList>
    </citation>
    <scope>NUCLEOTIDE SEQUENCE</scope>
    <source>
        <strain evidence="1">PL001</strain>
    </source>
</reference>
<gene>
    <name evidence="1" type="ORF">P7H09_12170</name>
</gene>
<evidence type="ECO:0000313" key="2">
    <source>
        <dbReference type="Proteomes" id="UP001259239"/>
    </source>
</evidence>
<proteinExistence type="predicted"/>
<evidence type="ECO:0000313" key="1">
    <source>
        <dbReference type="EMBL" id="MDT2252009.1"/>
    </source>
</evidence>
<dbReference type="AlphaFoldDB" id="A0AAP5JTZ8"/>
<sequence>MNIVYVSLSIIRLLDYLHEAAPKAFILSYEPRNFKGGFWTKRLKS</sequence>
<organism evidence="1 2">
    <name type="scientific">Paenibacillus larvae</name>
    <dbReference type="NCBI Taxonomy" id="1464"/>
    <lineage>
        <taxon>Bacteria</taxon>
        <taxon>Bacillati</taxon>
        <taxon>Bacillota</taxon>
        <taxon>Bacilli</taxon>
        <taxon>Bacillales</taxon>
        <taxon>Paenibacillaceae</taxon>
        <taxon>Paenibacillus</taxon>
    </lineage>
</organism>
<accession>A0AAP5JTZ8</accession>
<dbReference type="RefSeq" id="WP_268570869.1">
    <property type="nucleotide sequence ID" value="NZ_JAMDNE010000056.1"/>
</dbReference>